<dbReference type="RefSeq" id="WP_013808195.1">
    <property type="nucleotide sequence ID" value="NC_015564.1"/>
</dbReference>
<evidence type="ECO:0000313" key="2">
    <source>
        <dbReference type="EMBL" id="AEF41846.1"/>
    </source>
</evidence>
<organism evidence="2 3">
    <name type="scientific">Hoyosella subflava (strain DSM 45089 / JCM 17490 / NBRC 109087 / DQS3-9A1)</name>
    <name type="common">Amycolicicoccus subflavus</name>
    <dbReference type="NCBI Taxonomy" id="443218"/>
    <lineage>
        <taxon>Bacteria</taxon>
        <taxon>Bacillati</taxon>
        <taxon>Actinomycetota</taxon>
        <taxon>Actinomycetes</taxon>
        <taxon>Mycobacteriales</taxon>
        <taxon>Hoyosellaceae</taxon>
        <taxon>Hoyosella</taxon>
    </lineage>
</organism>
<accession>F6EQ25</accession>
<gene>
    <name evidence="2" type="ordered locus">AS9A_3405</name>
</gene>
<evidence type="ECO:0000313" key="3">
    <source>
        <dbReference type="Proteomes" id="UP000009235"/>
    </source>
</evidence>
<dbReference type="EMBL" id="CP002786">
    <property type="protein sequence ID" value="AEF41846.1"/>
    <property type="molecule type" value="Genomic_DNA"/>
</dbReference>
<reference evidence="2 3" key="1">
    <citation type="journal article" date="2011" name="J. Bacteriol.">
        <title>Complete genome sequence of Amycolicicoccus subflavus DQS3-9A1T, an actinomycete isolated from crude oil-polluted soil.</title>
        <authorList>
            <person name="Cai M."/>
            <person name="Chen W.M."/>
            <person name="Nie Y."/>
            <person name="Chi C.Q."/>
            <person name="Wang Y.N."/>
            <person name="Tang Y.Q."/>
            <person name="Li G.Y."/>
            <person name="Wu X.L."/>
        </authorList>
    </citation>
    <scope>NUCLEOTIDE SEQUENCE [LARGE SCALE GENOMIC DNA]</scope>
    <source>
        <strain evidence="3">DSM 45089 / DQS3-9A1</strain>
    </source>
</reference>
<evidence type="ECO:0000256" key="1">
    <source>
        <dbReference type="SAM" id="MobiDB-lite"/>
    </source>
</evidence>
<feature type="region of interest" description="Disordered" evidence="1">
    <location>
        <begin position="56"/>
        <end position="84"/>
    </location>
</feature>
<keyword evidence="3" id="KW-1185">Reference proteome</keyword>
<name>F6EQ25_HOYSD</name>
<proteinExistence type="predicted"/>
<dbReference type="KEGG" id="asd:AS9A_3405"/>
<dbReference type="Proteomes" id="UP000009235">
    <property type="component" value="Chromosome"/>
</dbReference>
<feature type="compositionally biased region" description="Acidic residues" evidence="1">
    <location>
        <begin position="64"/>
        <end position="77"/>
    </location>
</feature>
<sequence>MNFLDDLIGAIGGGGDLLEMIPGGSELFGQIFGELSTSLLDSLLTTFSESGSLEQLDTLSFGEPPEDVPDVDPEVQDPETNGGD</sequence>
<dbReference type="HOGENOM" id="CLU_2520339_0_0_11"/>
<dbReference type="AlphaFoldDB" id="F6EQ25"/>
<protein>
    <submittedName>
        <fullName evidence="2">Uncharacterized protein</fullName>
    </submittedName>
</protein>